<dbReference type="InterPro" id="IPR007960">
    <property type="entry name" value="TAS2R"/>
</dbReference>
<keyword evidence="7 12" id="KW-0297">G-protein coupled receptor</keyword>
<evidence type="ECO:0000313" key="14">
    <source>
        <dbReference type="EMBL" id="DBA25491.1"/>
    </source>
</evidence>
<gene>
    <name evidence="14" type="ORF">GDO54_009871</name>
</gene>
<keyword evidence="4 12" id="KW-0716">Sensory transduction</keyword>
<keyword evidence="6 13" id="KW-1133">Transmembrane helix</keyword>
<evidence type="ECO:0000256" key="1">
    <source>
        <dbReference type="ARBA" id="ARBA00004141"/>
    </source>
</evidence>
<evidence type="ECO:0000256" key="5">
    <source>
        <dbReference type="ARBA" id="ARBA00022692"/>
    </source>
</evidence>
<evidence type="ECO:0000256" key="8">
    <source>
        <dbReference type="ARBA" id="ARBA00023136"/>
    </source>
</evidence>
<keyword evidence="5 12" id="KW-0812">Transmembrane</keyword>
<name>A0AAV3AM14_PYXAD</name>
<comment type="caution">
    <text evidence="14">The sequence shown here is derived from an EMBL/GenBank/DDBJ whole genome shotgun (WGS) entry which is preliminary data.</text>
</comment>
<feature type="transmembrane region" description="Helical" evidence="13">
    <location>
        <begin position="129"/>
        <end position="152"/>
    </location>
</feature>
<evidence type="ECO:0000256" key="13">
    <source>
        <dbReference type="SAM" id="Phobius"/>
    </source>
</evidence>
<dbReference type="Gene3D" id="1.20.1070.10">
    <property type="entry name" value="Rhodopsin 7-helix transmembrane proteins"/>
    <property type="match status" value="1"/>
</dbReference>
<evidence type="ECO:0000256" key="12">
    <source>
        <dbReference type="RuleBase" id="RU004424"/>
    </source>
</evidence>
<comment type="subcellular location">
    <subcellularLocation>
        <location evidence="1 12">Membrane</location>
        <topology evidence="1 12">Multi-pass membrane protein</topology>
    </subcellularLocation>
</comment>
<feature type="transmembrane region" description="Helical" evidence="13">
    <location>
        <begin position="6"/>
        <end position="32"/>
    </location>
</feature>
<keyword evidence="10 12" id="KW-0807">Transducer</keyword>
<dbReference type="Proteomes" id="UP001181693">
    <property type="component" value="Unassembled WGS sequence"/>
</dbReference>
<evidence type="ECO:0000256" key="9">
    <source>
        <dbReference type="ARBA" id="ARBA00023170"/>
    </source>
</evidence>
<evidence type="ECO:0000256" key="2">
    <source>
        <dbReference type="ARBA" id="ARBA00007376"/>
    </source>
</evidence>
<proteinExistence type="inferred from homology"/>
<dbReference type="GO" id="GO:0004930">
    <property type="term" value="F:G protein-coupled receptor activity"/>
    <property type="evidence" value="ECO:0007669"/>
    <property type="project" value="UniProtKB-KW"/>
</dbReference>
<reference evidence="14" key="1">
    <citation type="thesis" date="2020" institute="ProQuest LLC" country="789 East Eisenhower Parkway, Ann Arbor, MI, USA">
        <title>Comparative Genomics and Chromosome Evolution.</title>
        <authorList>
            <person name="Mudd A.B."/>
        </authorList>
    </citation>
    <scope>NUCLEOTIDE SEQUENCE</scope>
    <source>
        <strain evidence="14">1538</strain>
        <tissue evidence="14">Blood</tissue>
    </source>
</reference>
<feature type="transmembrane region" description="Helical" evidence="13">
    <location>
        <begin position="186"/>
        <end position="208"/>
    </location>
</feature>
<evidence type="ECO:0000256" key="11">
    <source>
        <dbReference type="RuleBase" id="RU004423"/>
    </source>
</evidence>
<organism evidence="14 15">
    <name type="scientific">Pyxicephalus adspersus</name>
    <name type="common">African bullfrog</name>
    <dbReference type="NCBI Taxonomy" id="30357"/>
    <lineage>
        <taxon>Eukaryota</taxon>
        <taxon>Metazoa</taxon>
        <taxon>Chordata</taxon>
        <taxon>Craniata</taxon>
        <taxon>Vertebrata</taxon>
        <taxon>Euteleostomi</taxon>
        <taxon>Amphibia</taxon>
        <taxon>Batrachia</taxon>
        <taxon>Anura</taxon>
        <taxon>Neobatrachia</taxon>
        <taxon>Ranoidea</taxon>
        <taxon>Pyxicephalidae</taxon>
        <taxon>Pyxicephalinae</taxon>
        <taxon>Pyxicephalus</taxon>
    </lineage>
</organism>
<comment type="similarity">
    <text evidence="2 11">Belongs to the G-protein coupled receptor T2R family.</text>
</comment>
<sequence length="321" mass="37613">MPVYQTFIVEIFACVDVLVGFLVNIFIMGIYLRYWWASKKLKPYDKILANLGLSRVLLLFCLFLRIIIRIFNWTAYPSPTQRCIFRTVQLLFEYASLWFAMWLCLLYFVKISILKNNFLLWVKLRIPKLIPPIIIITYVASFIFAFIFAFFIKETADVMDNVNLPANESVYEELNYMIPSYFFGHVLPFIFVTISTSLLIHTIALHIIHIRSNITGFTRPRFDAHLSVIRSAVLLELMTICNLLATFIFRFDFYGHFDTNVSFLFLVSYPLLHSLVIIAGNAKLRGVLLRVWGCVKAKIATERCPKKQKRETKRETVWQQK</sequence>
<dbReference type="SUPFAM" id="SSF81321">
    <property type="entry name" value="Family A G protein-coupled receptor-like"/>
    <property type="match status" value="1"/>
</dbReference>
<keyword evidence="15" id="KW-1185">Reference proteome</keyword>
<evidence type="ECO:0000256" key="10">
    <source>
        <dbReference type="ARBA" id="ARBA00023224"/>
    </source>
</evidence>
<protein>
    <recommendedName>
        <fullName evidence="12">Taste receptor type 2</fullName>
    </recommendedName>
</protein>
<dbReference type="Pfam" id="PF05296">
    <property type="entry name" value="TAS2R"/>
    <property type="match status" value="1"/>
</dbReference>
<feature type="transmembrane region" description="Helical" evidence="13">
    <location>
        <begin position="261"/>
        <end position="280"/>
    </location>
</feature>
<evidence type="ECO:0000256" key="3">
    <source>
        <dbReference type="ARBA" id="ARBA00022480"/>
    </source>
</evidence>
<evidence type="ECO:0000313" key="15">
    <source>
        <dbReference type="Proteomes" id="UP001181693"/>
    </source>
</evidence>
<accession>A0AAV3AM14</accession>
<dbReference type="GO" id="GO:0033038">
    <property type="term" value="F:bitter taste receptor activity"/>
    <property type="evidence" value="ECO:0007669"/>
    <property type="project" value="InterPro"/>
</dbReference>
<evidence type="ECO:0000256" key="6">
    <source>
        <dbReference type="ARBA" id="ARBA00022989"/>
    </source>
</evidence>
<feature type="transmembrane region" description="Helical" evidence="13">
    <location>
        <begin position="91"/>
        <end position="109"/>
    </location>
</feature>
<feature type="transmembrane region" description="Helical" evidence="13">
    <location>
        <begin position="53"/>
        <end position="71"/>
    </location>
</feature>
<evidence type="ECO:0000256" key="7">
    <source>
        <dbReference type="ARBA" id="ARBA00023040"/>
    </source>
</evidence>
<dbReference type="AlphaFoldDB" id="A0AAV3AM14"/>
<dbReference type="EMBL" id="DYDO01000004">
    <property type="protein sequence ID" value="DBA25491.1"/>
    <property type="molecule type" value="Genomic_DNA"/>
</dbReference>
<evidence type="ECO:0000256" key="4">
    <source>
        <dbReference type="ARBA" id="ARBA00022606"/>
    </source>
</evidence>
<keyword evidence="9 12" id="KW-0675">Receptor</keyword>
<keyword evidence="3 12" id="KW-0919">Taste</keyword>
<dbReference type="PANTHER" id="PTHR11394:SF47">
    <property type="entry name" value="TASTE RECEPTOR TYPE 2 MEMBER 40"/>
    <property type="match status" value="1"/>
</dbReference>
<dbReference type="GO" id="GO:0016020">
    <property type="term" value="C:membrane"/>
    <property type="evidence" value="ECO:0007669"/>
    <property type="project" value="UniProtKB-SubCell"/>
</dbReference>
<keyword evidence="8 12" id="KW-0472">Membrane</keyword>
<dbReference type="PANTHER" id="PTHR11394">
    <property type="entry name" value="TASTE RECEPTOR TYPE 2"/>
    <property type="match status" value="1"/>
</dbReference>
<feature type="transmembrane region" description="Helical" evidence="13">
    <location>
        <begin position="228"/>
        <end position="249"/>
    </location>
</feature>